<dbReference type="Pfam" id="PF04932">
    <property type="entry name" value="Wzy_C"/>
    <property type="match status" value="1"/>
</dbReference>
<evidence type="ECO:0000256" key="3">
    <source>
        <dbReference type="ARBA" id="ARBA00022989"/>
    </source>
</evidence>
<dbReference type="Proteomes" id="UP000809081">
    <property type="component" value="Unassembled WGS sequence"/>
</dbReference>
<protein>
    <recommendedName>
        <fullName evidence="6">O-antigen ligase-related domain-containing protein</fullName>
    </recommendedName>
</protein>
<keyword evidence="4 5" id="KW-0472">Membrane</keyword>
<organism evidence="7 8">
    <name type="scientific">Streptococcus saliviloxodontae</name>
    <dbReference type="NCBI Taxonomy" id="1349416"/>
    <lineage>
        <taxon>Bacteria</taxon>
        <taxon>Bacillati</taxon>
        <taxon>Bacillota</taxon>
        <taxon>Bacilli</taxon>
        <taxon>Lactobacillales</taxon>
        <taxon>Streptococcaceae</taxon>
        <taxon>Streptococcus</taxon>
    </lineage>
</organism>
<evidence type="ECO:0000256" key="1">
    <source>
        <dbReference type="ARBA" id="ARBA00004141"/>
    </source>
</evidence>
<keyword evidence="2 5" id="KW-0812">Transmembrane</keyword>
<evidence type="ECO:0000256" key="2">
    <source>
        <dbReference type="ARBA" id="ARBA00022692"/>
    </source>
</evidence>
<comment type="subcellular location">
    <subcellularLocation>
        <location evidence="1">Membrane</location>
        <topology evidence="1">Multi-pass membrane protein</topology>
    </subcellularLocation>
</comment>
<feature type="transmembrane region" description="Helical" evidence="5">
    <location>
        <begin position="68"/>
        <end position="93"/>
    </location>
</feature>
<evidence type="ECO:0000259" key="6">
    <source>
        <dbReference type="Pfam" id="PF04932"/>
    </source>
</evidence>
<evidence type="ECO:0000313" key="8">
    <source>
        <dbReference type="Proteomes" id="UP000809081"/>
    </source>
</evidence>
<accession>A0ABS2PLN0</accession>
<sequence>MQLITKKSLLLSNWEGHILYTEGVKDSYRAIGIAGSNNAAGNLGAILFIVVLFNVIKNKDNFSKICLILALVATALSQTRIGIVAIVICLLFYYGRNILKDHIIRITKNQLYLYITGFVLGISAVLLSLNKILAILFFDRGNTASVRFVQFENVYNFAIKEHFFTGIGLGQWRSFIYSKISLPDVYIHSQYISTLAEQGIIIFILFVLFNFYLLINTLKFFKDETIYYDLTICLFLVNIICSNFNPNQLYFTNNIVYYMVMFGLYCYGKNKSKSTYILTIRGLQ</sequence>
<keyword evidence="8" id="KW-1185">Reference proteome</keyword>
<dbReference type="PANTHER" id="PTHR37422:SF13">
    <property type="entry name" value="LIPOPOLYSACCHARIDE BIOSYNTHESIS PROTEIN PA4999-RELATED"/>
    <property type="match status" value="1"/>
</dbReference>
<feature type="transmembrane region" description="Helical" evidence="5">
    <location>
        <begin position="113"/>
        <end position="138"/>
    </location>
</feature>
<feature type="transmembrane region" description="Helical" evidence="5">
    <location>
        <begin position="251"/>
        <end position="268"/>
    </location>
</feature>
<dbReference type="InterPro" id="IPR007016">
    <property type="entry name" value="O-antigen_ligase-rel_domated"/>
</dbReference>
<proteinExistence type="predicted"/>
<name>A0ABS2PLN0_9STRE</name>
<feature type="transmembrane region" description="Helical" evidence="5">
    <location>
        <begin position="191"/>
        <end position="214"/>
    </location>
</feature>
<comment type="caution">
    <text evidence="7">The sequence shown here is derived from an EMBL/GenBank/DDBJ whole genome shotgun (WGS) entry which is preliminary data.</text>
</comment>
<evidence type="ECO:0000256" key="4">
    <source>
        <dbReference type="ARBA" id="ARBA00023136"/>
    </source>
</evidence>
<feature type="transmembrane region" description="Helical" evidence="5">
    <location>
        <begin position="226"/>
        <end position="245"/>
    </location>
</feature>
<keyword evidence="3 5" id="KW-1133">Transmembrane helix</keyword>
<evidence type="ECO:0000313" key="7">
    <source>
        <dbReference type="EMBL" id="MBM7635986.1"/>
    </source>
</evidence>
<dbReference type="InterPro" id="IPR051533">
    <property type="entry name" value="WaaL-like"/>
</dbReference>
<evidence type="ECO:0000256" key="5">
    <source>
        <dbReference type="SAM" id="Phobius"/>
    </source>
</evidence>
<reference evidence="7 8" key="1">
    <citation type="submission" date="2021-01" db="EMBL/GenBank/DDBJ databases">
        <title>Genomic Encyclopedia of Type Strains, Phase IV (KMG-IV): sequencing the most valuable type-strain genomes for metagenomic binning, comparative biology and taxonomic classification.</title>
        <authorList>
            <person name="Goeker M."/>
        </authorList>
    </citation>
    <scope>NUCLEOTIDE SEQUENCE [LARGE SCALE GENOMIC DNA]</scope>
    <source>
        <strain evidence="7 8">DSM 27513</strain>
    </source>
</reference>
<feature type="domain" description="O-antigen ligase-related" evidence="6">
    <location>
        <begin position="66"/>
        <end position="207"/>
    </location>
</feature>
<feature type="transmembrane region" description="Helical" evidence="5">
    <location>
        <begin position="39"/>
        <end position="56"/>
    </location>
</feature>
<dbReference type="EMBL" id="JAFBEI010000013">
    <property type="protein sequence ID" value="MBM7635986.1"/>
    <property type="molecule type" value="Genomic_DNA"/>
</dbReference>
<dbReference type="PANTHER" id="PTHR37422">
    <property type="entry name" value="TEICHURONIC ACID BIOSYNTHESIS PROTEIN TUAE"/>
    <property type="match status" value="1"/>
</dbReference>
<gene>
    <name evidence="7" type="ORF">JOC31_000805</name>
</gene>